<reference evidence="2 3" key="1">
    <citation type="journal article" date="2023" name="Commun. Biol.">
        <title>Reorganization of the ancestral sex-determining regions during the evolution of trioecy in Pleodorina starrii.</title>
        <authorList>
            <person name="Takahashi K."/>
            <person name="Suzuki S."/>
            <person name="Kawai-Toyooka H."/>
            <person name="Yamamoto K."/>
            <person name="Hamaji T."/>
            <person name="Ootsuki R."/>
            <person name="Yamaguchi H."/>
            <person name="Kawachi M."/>
            <person name="Higashiyama T."/>
            <person name="Nozaki H."/>
        </authorList>
    </citation>
    <scope>NUCLEOTIDE SEQUENCE [LARGE SCALE GENOMIC DNA]</scope>
    <source>
        <strain evidence="2 3">NIES-4479</strain>
    </source>
</reference>
<feature type="region of interest" description="Disordered" evidence="1">
    <location>
        <begin position="97"/>
        <end position="135"/>
    </location>
</feature>
<proteinExistence type="predicted"/>
<accession>A0A9W6F663</accession>
<organism evidence="2 3">
    <name type="scientific">Pleodorina starrii</name>
    <dbReference type="NCBI Taxonomy" id="330485"/>
    <lineage>
        <taxon>Eukaryota</taxon>
        <taxon>Viridiplantae</taxon>
        <taxon>Chlorophyta</taxon>
        <taxon>core chlorophytes</taxon>
        <taxon>Chlorophyceae</taxon>
        <taxon>CS clade</taxon>
        <taxon>Chlamydomonadales</taxon>
        <taxon>Volvocaceae</taxon>
        <taxon>Pleodorina</taxon>
    </lineage>
</organism>
<name>A0A9W6F663_9CHLO</name>
<evidence type="ECO:0000313" key="3">
    <source>
        <dbReference type="Proteomes" id="UP001165080"/>
    </source>
</evidence>
<dbReference type="Proteomes" id="UP001165080">
    <property type="component" value="Unassembled WGS sequence"/>
</dbReference>
<dbReference type="AlphaFoldDB" id="A0A9W6F663"/>
<evidence type="ECO:0000256" key="1">
    <source>
        <dbReference type="SAM" id="MobiDB-lite"/>
    </source>
</evidence>
<keyword evidence="3" id="KW-1185">Reference proteome</keyword>
<dbReference type="EMBL" id="BRXU01000018">
    <property type="protein sequence ID" value="GLC57181.1"/>
    <property type="molecule type" value="Genomic_DNA"/>
</dbReference>
<gene>
    <name evidence="2" type="primary">PLESTB001731</name>
    <name evidence="2" type="ORF">PLESTB_001196000</name>
</gene>
<comment type="caution">
    <text evidence="2">The sequence shown here is derived from an EMBL/GenBank/DDBJ whole genome shotgun (WGS) entry which is preliminary data.</text>
</comment>
<evidence type="ECO:0000313" key="2">
    <source>
        <dbReference type="EMBL" id="GLC57181.1"/>
    </source>
</evidence>
<protein>
    <submittedName>
        <fullName evidence="2">Uncharacterized protein</fullName>
    </submittedName>
</protein>
<sequence>MACALCPSAEKHSFATPTTREQGPDRSMTLGPYVLPGAWALGEGLDLTAMHATPRAVTLKYEHFSTSGSVWSSILDTVVSMFGWEWEFRQNHARKCGPCPASRGDSCSRPRCGSARSSSCGTEPAEMATLSDSDD</sequence>